<dbReference type="FunFam" id="1.10.268.10:FF:000001">
    <property type="entry name" value="DNA gyrase subunit A"/>
    <property type="match status" value="1"/>
</dbReference>
<dbReference type="NCBIfam" id="NF004044">
    <property type="entry name" value="PRK05561.1"/>
    <property type="match status" value="1"/>
</dbReference>
<dbReference type="Gene3D" id="3.30.1360.40">
    <property type="match status" value="1"/>
</dbReference>
<evidence type="ECO:0000256" key="6">
    <source>
        <dbReference type="ARBA" id="ARBA00023125"/>
    </source>
</evidence>
<keyword evidence="8" id="KW-0963">Cytoplasm</keyword>
<dbReference type="HAMAP" id="MF_01897">
    <property type="entry name" value="GyrA"/>
    <property type="match status" value="1"/>
</dbReference>
<dbReference type="SUPFAM" id="SSF101904">
    <property type="entry name" value="GyrA/ParC C-terminal domain-like"/>
    <property type="match status" value="1"/>
</dbReference>
<evidence type="ECO:0000259" key="10">
    <source>
        <dbReference type="PROSITE" id="PS52040"/>
    </source>
</evidence>
<feature type="short sequence motif" description="GyrA-box" evidence="8">
    <location>
        <begin position="532"/>
        <end position="538"/>
    </location>
</feature>
<dbReference type="SMART" id="SM00434">
    <property type="entry name" value="TOP4c"/>
    <property type="match status" value="1"/>
</dbReference>
<comment type="function">
    <text evidence="8">A type II topoisomerase that negatively supercoils closed circular double-stranded (ds) DNA in an ATP-dependent manner to modulate DNA topology and maintain chromosomes in an underwound state. Negative supercoiling favors strand separation, and DNA replication, transcription, recombination and repair, all of which involve strand separation. Also able to catalyze the interconversion of other topological isomers of dsDNA rings, including catenanes and knotted rings. Type II topoisomerases break and join 2 DNA strands simultaneously in an ATP-dependent manner.</text>
</comment>
<comment type="miscellaneous">
    <text evidence="8">Few gyrases are as efficient as E.coli at forming negative supercoils. Not all organisms have 2 type II topoisomerases; in organisms with a single type II topoisomerase this enzyme also has to decatenate newly replicated chromosomes.</text>
</comment>
<dbReference type="InterPro" id="IPR006691">
    <property type="entry name" value="GyrA/parC_rep"/>
</dbReference>
<evidence type="ECO:0000256" key="9">
    <source>
        <dbReference type="SAM" id="Coils"/>
    </source>
</evidence>
<dbReference type="PANTHER" id="PTHR43493:SF5">
    <property type="entry name" value="DNA GYRASE SUBUNIT A, CHLOROPLASTIC_MITOCHONDRIAL"/>
    <property type="match status" value="1"/>
</dbReference>
<dbReference type="Gene3D" id="1.10.268.10">
    <property type="entry name" value="Topoisomerase, domain 3"/>
    <property type="match status" value="1"/>
</dbReference>
<comment type="catalytic activity">
    <reaction evidence="1 8">
        <text>ATP-dependent breakage, passage and rejoining of double-stranded DNA.</text>
        <dbReference type="EC" id="5.6.2.2"/>
    </reaction>
</comment>
<dbReference type="FunFam" id="3.90.199.10:FF:000001">
    <property type="entry name" value="DNA gyrase subunit A"/>
    <property type="match status" value="1"/>
</dbReference>
<dbReference type="InterPro" id="IPR013758">
    <property type="entry name" value="Topo_IIA_A/C_ab"/>
</dbReference>
<reference evidence="11" key="1">
    <citation type="submission" date="2020-06" db="EMBL/GenBank/DDBJ databases">
        <title>Unique genomic features of the anaerobic methanotrophic archaea.</title>
        <authorList>
            <person name="Chadwick G.L."/>
            <person name="Skennerton C.T."/>
            <person name="Laso-Perez R."/>
            <person name="Leu A.O."/>
            <person name="Speth D.R."/>
            <person name="Yu H."/>
            <person name="Morgan-Lang C."/>
            <person name="Hatzenpichler R."/>
            <person name="Goudeau D."/>
            <person name="Malmstrom R."/>
            <person name="Brazelton W.J."/>
            <person name="Woyke T."/>
            <person name="Hallam S.J."/>
            <person name="Tyson G.W."/>
            <person name="Wegener G."/>
            <person name="Boetius A."/>
            <person name="Orphan V."/>
        </authorList>
    </citation>
    <scope>NUCLEOTIDE SEQUENCE</scope>
</reference>
<dbReference type="SUPFAM" id="SSF56719">
    <property type="entry name" value="Type II DNA topoisomerase"/>
    <property type="match status" value="1"/>
</dbReference>
<dbReference type="GO" id="GO:0009330">
    <property type="term" value="C:DNA topoisomerase type II (double strand cut, ATP-hydrolyzing) complex"/>
    <property type="evidence" value="ECO:0007669"/>
    <property type="project" value="TreeGrafter"/>
</dbReference>
<gene>
    <name evidence="8 11" type="primary">gyrA</name>
    <name evidence="11" type="ORF">CKMLAADM_00024</name>
    <name evidence="12" type="ORF">OOKFEKOF_00006</name>
</gene>
<evidence type="ECO:0000256" key="1">
    <source>
        <dbReference type="ARBA" id="ARBA00000185"/>
    </source>
</evidence>
<evidence type="ECO:0000313" key="12">
    <source>
        <dbReference type="EMBL" id="QNO52668.1"/>
    </source>
</evidence>
<dbReference type="EC" id="5.6.2.2" evidence="8"/>
<keyword evidence="6 8" id="KW-0238">DNA-binding</keyword>
<name>A0A7G9YXC4_9EURY</name>
<organism evidence="11">
    <name type="scientific">Candidatus Methanophagaceae archaeon ANME-1 ERB6</name>
    <dbReference type="NCBI Taxonomy" id="2759912"/>
    <lineage>
        <taxon>Archaea</taxon>
        <taxon>Methanobacteriati</taxon>
        <taxon>Methanobacteriota</taxon>
        <taxon>Stenosarchaea group</taxon>
        <taxon>Methanomicrobia</taxon>
        <taxon>Candidatus Methanophagales</taxon>
        <taxon>Candidatus Methanophagaceae</taxon>
    </lineage>
</organism>
<evidence type="ECO:0000256" key="3">
    <source>
        <dbReference type="ARBA" id="ARBA00022741"/>
    </source>
</evidence>
<dbReference type="Pfam" id="PF00521">
    <property type="entry name" value="DNA_topoisoIV"/>
    <property type="match status" value="1"/>
</dbReference>
<dbReference type="FunFam" id="3.30.1360.40:FF:000002">
    <property type="entry name" value="DNA gyrase subunit A"/>
    <property type="match status" value="1"/>
</dbReference>
<dbReference type="InterPro" id="IPR050220">
    <property type="entry name" value="Type_II_DNA_Topoisomerases"/>
</dbReference>
<dbReference type="InterPro" id="IPR035516">
    <property type="entry name" value="Gyrase/topoIV_suA_C"/>
</dbReference>
<dbReference type="GO" id="GO:0006265">
    <property type="term" value="P:DNA topological change"/>
    <property type="evidence" value="ECO:0007669"/>
    <property type="project" value="UniProtKB-UniRule"/>
</dbReference>
<sequence length="865" mass="97054">MNENEHEGEVEQERERVIEVSVEDEMKSSYMDYAMSVIVGRALPDARDGLKPVHRRILYGMHELGVRHDRPHKKSARIVGDVLGKYHPHGDVAVYDTMVRMAQDFSYRYPLVDGQGNFGSVDGDAAAAMRYTEARLSKIAEEMLVDLEKDTVEWGPNFDNTMKEPQMLPAKLPNLLINGSSGIAVGMATNMPPHNLAEVVDGIIRVIDEPEVSIEELRQIIKAPDFPTGGIIFGYAGIKSAYETGRGSIRIRAKAEIETKANRERIIIHEIPYQVNKSKLVEEIAAFAKRSRLESISGLRDESDREGMRIVVELKTGANASIVLNRLYKHTQLETTFGVINLALVDGEPRVLTLKELIECYIKHRKEVTIRKLQYELERAEKRRHILEGLIIAISRIDEVIKLIKASSDSKTAKSALMDRFALSGEQAKEILEMKLSRLSALERDKIETERAELETKIGWLKEVLASEARVFDVIKEELVDLKKKYGDARRTEMEEMVELSERDFIEEEEVILFFTQRDYVKRLPANVFKRQRRGGKGITVLEKKEGDAVVNFIRASTRERLIVFTESGRAYQVKTYLIPPSSRHAKGRPLVNIPGLSLNPQEMMLPVGEEEEKEKIAALIPVPEDLDKAIAAGTKTDAFIVFATKRGVVKRSTLANLKSIRITGIVAVKVDHRKGDSLADVALIKPLPSLQTQLQLGREDERYKADTGKNAIVIASRNGKAIVFHEEEMREMGRYAAGVRGMRLAKGDEIASIDAIDLDYGESKEIKKVVTITENGYGKRTRLDAYRETHRGGKGVIGIKVEEKTGKVVCIKQVKNNNDLIISTSEGMVTKISARSIPTQGRNTRGVRLMSVEKGERVVGVEVV</sequence>
<accession>A0A7G9YXC4</accession>
<comment type="similarity">
    <text evidence="2 8">Belongs to the type II topoisomerase GyrA/ParC subunit family.</text>
</comment>
<comment type="subcellular location">
    <subcellularLocation>
        <location evidence="8">Cytoplasm</location>
    </subcellularLocation>
</comment>
<dbReference type="Gene3D" id="3.90.199.10">
    <property type="entry name" value="Topoisomerase II, domain 5"/>
    <property type="match status" value="1"/>
</dbReference>
<comment type="subunit">
    <text evidence="8">Heterotetramer, composed of two GyrA and two GyrB chains. In the heterotetramer, GyrA contains the active site tyrosine that forms a transient covalent intermediate with DNA, while GyrB binds cofactors and catalyzes ATP hydrolysis.</text>
</comment>
<dbReference type="EMBL" id="MT631516">
    <property type="protein sequence ID" value="QNO52658.1"/>
    <property type="molecule type" value="Genomic_DNA"/>
</dbReference>
<dbReference type="GO" id="GO:0005694">
    <property type="term" value="C:chromosome"/>
    <property type="evidence" value="ECO:0007669"/>
    <property type="project" value="InterPro"/>
</dbReference>
<dbReference type="EMBL" id="MT631517">
    <property type="protein sequence ID" value="QNO52668.1"/>
    <property type="molecule type" value="Genomic_DNA"/>
</dbReference>
<dbReference type="PROSITE" id="PS52040">
    <property type="entry name" value="TOPO_IIA"/>
    <property type="match status" value="1"/>
</dbReference>
<dbReference type="GO" id="GO:0005524">
    <property type="term" value="F:ATP binding"/>
    <property type="evidence" value="ECO:0007669"/>
    <property type="project" value="UniProtKB-UniRule"/>
</dbReference>
<evidence type="ECO:0000256" key="5">
    <source>
        <dbReference type="ARBA" id="ARBA00023029"/>
    </source>
</evidence>
<keyword evidence="7 8" id="KW-0413">Isomerase</keyword>
<dbReference type="CDD" id="cd00187">
    <property type="entry name" value="TOP4c"/>
    <property type="match status" value="1"/>
</dbReference>
<dbReference type="InterPro" id="IPR002205">
    <property type="entry name" value="Topo_IIA_dom_A"/>
</dbReference>
<proteinExistence type="inferred from homology"/>
<feature type="domain" description="Topo IIA-type catalytic" evidence="10">
    <location>
        <begin position="43"/>
        <end position="511"/>
    </location>
</feature>
<keyword evidence="5 8" id="KW-0799">Topoisomerase</keyword>
<feature type="active site" description="O-(5'-phospho-DNA)-tyrosine intermediate" evidence="8">
    <location>
        <position position="131"/>
    </location>
</feature>
<evidence type="ECO:0000256" key="7">
    <source>
        <dbReference type="ARBA" id="ARBA00023235"/>
    </source>
</evidence>
<dbReference type="GO" id="GO:0006261">
    <property type="term" value="P:DNA-templated DNA replication"/>
    <property type="evidence" value="ECO:0007669"/>
    <property type="project" value="UniProtKB-UniRule"/>
</dbReference>
<dbReference type="Pfam" id="PF03989">
    <property type="entry name" value="DNA_gyraseA_C"/>
    <property type="match status" value="6"/>
</dbReference>
<dbReference type="InterPro" id="IPR005743">
    <property type="entry name" value="GyrA"/>
</dbReference>
<dbReference type="Gene3D" id="2.120.10.90">
    <property type="entry name" value="DNA gyrase/topoisomerase IV, subunit A, C-terminal"/>
    <property type="match status" value="1"/>
</dbReference>
<evidence type="ECO:0000256" key="8">
    <source>
        <dbReference type="HAMAP-Rule" id="MF_01897"/>
    </source>
</evidence>
<dbReference type="GO" id="GO:0005737">
    <property type="term" value="C:cytoplasm"/>
    <property type="evidence" value="ECO:0007669"/>
    <property type="project" value="UniProtKB-SubCell"/>
</dbReference>
<dbReference type="InterPro" id="IPR013757">
    <property type="entry name" value="Topo_IIA_A_a_sf"/>
</dbReference>
<dbReference type="NCBIfam" id="TIGR01063">
    <property type="entry name" value="gyrA"/>
    <property type="match status" value="1"/>
</dbReference>
<dbReference type="NCBIfam" id="NF004043">
    <property type="entry name" value="PRK05560.1"/>
    <property type="match status" value="1"/>
</dbReference>
<keyword evidence="9" id="KW-0175">Coiled coil</keyword>
<keyword evidence="3 8" id="KW-0547">Nucleotide-binding</keyword>
<dbReference type="InterPro" id="IPR013760">
    <property type="entry name" value="Topo_IIA-like_dom_sf"/>
</dbReference>
<dbReference type="PANTHER" id="PTHR43493">
    <property type="entry name" value="DNA GYRASE/TOPOISOMERASE SUBUNIT A"/>
    <property type="match status" value="1"/>
</dbReference>
<feature type="coiled-coil region" evidence="9">
    <location>
        <begin position="363"/>
        <end position="390"/>
    </location>
</feature>
<evidence type="ECO:0000313" key="11">
    <source>
        <dbReference type="EMBL" id="QNO52658.1"/>
    </source>
</evidence>
<dbReference type="AlphaFoldDB" id="A0A7G9YXC4"/>
<keyword evidence="4 8" id="KW-0067">ATP-binding</keyword>
<dbReference type="GO" id="GO:0003677">
    <property type="term" value="F:DNA binding"/>
    <property type="evidence" value="ECO:0007669"/>
    <property type="project" value="UniProtKB-UniRule"/>
</dbReference>
<protein>
    <recommendedName>
        <fullName evidence="8">DNA gyrase subunit A</fullName>
        <ecNumber evidence="8">5.6.2.2</ecNumber>
    </recommendedName>
</protein>
<evidence type="ECO:0000256" key="2">
    <source>
        <dbReference type="ARBA" id="ARBA00008263"/>
    </source>
</evidence>
<evidence type="ECO:0000256" key="4">
    <source>
        <dbReference type="ARBA" id="ARBA00022840"/>
    </source>
</evidence>
<dbReference type="GO" id="GO:0003918">
    <property type="term" value="F:DNA topoisomerase type II (double strand cut, ATP-hydrolyzing) activity"/>
    <property type="evidence" value="ECO:0007669"/>
    <property type="project" value="UniProtKB-UniRule"/>
</dbReference>